<gene>
    <name evidence="2" type="ORF">WHR41_02225</name>
</gene>
<dbReference type="PANTHER" id="PTHR39400">
    <property type="entry name" value="YALI0E29227P"/>
    <property type="match status" value="1"/>
</dbReference>
<name>A0AB34KY45_9PEZI</name>
<protein>
    <submittedName>
        <fullName evidence="2">Uncharacterized protein</fullName>
    </submittedName>
</protein>
<dbReference type="EMBL" id="JAAQHG020000005">
    <property type="protein sequence ID" value="KAL1589022.1"/>
    <property type="molecule type" value="Genomic_DNA"/>
</dbReference>
<feature type="compositionally biased region" description="Low complexity" evidence="1">
    <location>
        <begin position="49"/>
        <end position="69"/>
    </location>
</feature>
<keyword evidence="3" id="KW-1185">Reference proteome</keyword>
<sequence length="330" mass="36027">MGSDEPGTRPAGSSARRNTIAVVDEKPVLQRDADEEQDEFPQFQKMRFPWSSPSAPTSPTVAPPTSSTAPPRPQGHRRSLSGSIFSKLSFLRTPGDEPRPPSRDRPPSREKKPKSSKKDEEEDVTVASPANEPKEESATINAPQNKTARKRKGSLRKTALLGGRRFATEGRERKNSLLQRNPSKATIQSTLPDTSLAQATSDFATAAVIPPEDDFNRPIVPQQPYDQVRRQFSYESSISTSSNLSEPTEVVTSRLSIFTDTGIKPDAQATTGETTLSSPLDLKSPVSQTSYASTTDDDDLLTFDRPALARNPHLALPAGPIVRALTGRRR</sequence>
<feature type="compositionally biased region" description="Basic and acidic residues" evidence="1">
    <location>
        <begin position="166"/>
        <end position="175"/>
    </location>
</feature>
<proteinExistence type="predicted"/>
<organism evidence="2 3">
    <name type="scientific">Cladosporium halotolerans</name>
    <dbReference type="NCBI Taxonomy" id="1052096"/>
    <lineage>
        <taxon>Eukaryota</taxon>
        <taxon>Fungi</taxon>
        <taxon>Dikarya</taxon>
        <taxon>Ascomycota</taxon>
        <taxon>Pezizomycotina</taxon>
        <taxon>Dothideomycetes</taxon>
        <taxon>Dothideomycetidae</taxon>
        <taxon>Cladosporiales</taxon>
        <taxon>Cladosporiaceae</taxon>
        <taxon>Cladosporium</taxon>
    </lineage>
</organism>
<evidence type="ECO:0000313" key="3">
    <source>
        <dbReference type="Proteomes" id="UP000803884"/>
    </source>
</evidence>
<dbReference type="RefSeq" id="XP_069232127.1">
    <property type="nucleotide sequence ID" value="XM_069370831.1"/>
</dbReference>
<feature type="compositionally biased region" description="Basic and acidic residues" evidence="1">
    <location>
        <begin position="94"/>
        <end position="110"/>
    </location>
</feature>
<reference evidence="2 3" key="1">
    <citation type="journal article" date="2020" name="Microbiol. Resour. Announc.">
        <title>Draft Genome Sequence of a Cladosporium Species Isolated from the Mesophotic Ascidian Didemnum maculosum.</title>
        <authorList>
            <person name="Gioti A."/>
            <person name="Siaperas R."/>
            <person name="Nikolaivits E."/>
            <person name="Le Goff G."/>
            <person name="Ouazzani J."/>
            <person name="Kotoulas G."/>
            <person name="Topakas E."/>
        </authorList>
    </citation>
    <scope>NUCLEOTIDE SEQUENCE [LARGE SCALE GENOMIC DNA]</scope>
    <source>
        <strain evidence="2 3">TM138-S3</strain>
    </source>
</reference>
<feature type="compositionally biased region" description="Polar residues" evidence="1">
    <location>
        <begin position="176"/>
        <end position="189"/>
    </location>
</feature>
<evidence type="ECO:0000256" key="1">
    <source>
        <dbReference type="SAM" id="MobiDB-lite"/>
    </source>
</evidence>
<evidence type="ECO:0000313" key="2">
    <source>
        <dbReference type="EMBL" id="KAL1589022.1"/>
    </source>
</evidence>
<dbReference type="PANTHER" id="PTHR39400:SF1">
    <property type="entry name" value="PIG-P DOMAIN-CONTAINING PROTEIN"/>
    <property type="match status" value="1"/>
</dbReference>
<feature type="region of interest" description="Disordered" evidence="1">
    <location>
        <begin position="1"/>
        <end position="189"/>
    </location>
</feature>
<feature type="compositionally biased region" description="Basic and acidic residues" evidence="1">
    <location>
        <begin position="23"/>
        <end position="32"/>
    </location>
</feature>
<accession>A0AB34KY45</accession>
<dbReference type="AlphaFoldDB" id="A0AB34KY45"/>
<dbReference type="GeneID" id="96003669"/>
<feature type="region of interest" description="Disordered" evidence="1">
    <location>
        <begin position="264"/>
        <end position="294"/>
    </location>
</feature>
<dbReference type="Proteomes" id="UP000803884">
    <property type="component" value="Unassembled WGS sequence"/>
</dbReference>
<comment type="caution">
    <text evidence="2">The sequence shown here is derived from an EMBL/GenBank/DDBJ whole genome shotgun (WGS) entry which is preliminary data.</text>
</comment>
<feature type="compositionally biased region" description="Polar residues" evidence="1">
    <location>
        <begin position="268"/>
        <end position="278"/>
    </location>
</feature>